<evidence type="ECO:0000256" key="1">
    <source>
        <dbReference type="SAM" id="Phobius"/>
    </source>
</evidence>
<keyword evidence="1" id="KW-0812">Transmembrane</keyword>
<keyword evidence="1" id="KW-0472">Membrane</keyword>
<comment type="caution">
    <text evidence="2">The sequence shown here is derived from an EMBL/GenBank/DDBJ whole genome shotgun (WGS) entry which is preliminary data.</text>
</comment>
<feature type="transmembrane region" description="Helical" evidence="1">
    <location>
        <begin position="75"/>
        <end position="92"/>
    </location>
</feature>
<organism evidence="2 3">
    <name type="scientific">Copranaerobaculum intestinale</name>
    <dbReference type="NCBI Taxonomy" id="2692629"/>
    <lineage>
        <taxon>Bacteria</taxon>
        <taxon>Bacillati</taxon>
        <taxon>Bacillota</taxon>
        <taxon>Erysipelotrichia</taxon>
        <taxon>Erysipelotrichales</taxon>
        <taxon>Erysipelotrichaceae</taxon>
        <taxon>Copranaerobaculum</taxon>
    </lineage>
</organism>
<keyword evidence="3" id="KW-1185">Reference proteome</keyword>
<sequence>MEQESKFIQAPIFIGTRSVQDDGVHFRYEKAEFPVATALINEHMSHNYSGMFFYIGLQMCWLVTAKYGLFSPFGGFGALIALIALWRLYVMLAKRNWQRKHPDAPLPKYLFRDDDLIEEASEIIKEQKAAEYQQNGKKVLSLKEYRKLAS</sequence>
<protein>
    <submittedName>
        <fullName evidence="2">Uncharacterized protein</fullName>
    </submittedName>
</protein>
<dbReference type="AlphaFoldDB" id="A0A6N8U6Q6"/>
<keyword evidence="1" id="KW-1133">Transmembrane helix</keyword>
<proteinExistence type="predicted"/>
<gene>
    <name evidence="2" type="ORF">GSF08_00365</name>
</gene>
<evidence type="ECO:0000313" key="3">
    <source>
        <dbReference type="Proteomes" id="UP000434036"/>
    </source>
</evidence>
<dbReference type="EMBL" id="WUUQ01000001">
    <property type="protein sequence ID" value="MXQ72393.1"/>
    <property type="molecule type" value="Genomic_DNA"/>
</dbReference>
<name>A0A6N8U6Q6_9FIRM</name>
<dbReference type="Proteomes" id="UP000434036">
    <property type="component" value="Unassembled WGS sequence"/>
</dbReference>
<reference evidence="2 3" key="1">
    <citation type="submission" date="2019-12" db="EMBL/GenBank/DDBJ databases">
        <authorList>
            <person name="Yang R."/>
        </authorList>
    </citation>
    <scope>NUCLEOTIDE SEQUENCE [LARGE SCALE GENOMIC DNA]</scope>
    <source>
        <strain evidence="2 3">DONG20-135</strain>
    </source>
</reference>
<dbReference type="RefSeq" id="WP_160623893.1">
    <property type="nucleotide sequence ID" value="NZ_WUUQ01000001.1"/>
</dbReference>
<accession>A0A6N8U6Q6</accession>
<evidence type="ECO:0000313" key="2">
    <source>
        <dbReference type="EMBL" id="MXQ72393.1"/>
    </source>
</evidence>
<reference evidence="2 3" key="2">
    <citation type="submission" date="2020-01" db="EMBL/GenBank/DDBJ databases">
        <title>Clostridiaceae sp. nov. isolated from the gut of human by culturomics.</title>
        <authorList>
            <person name="Chang Y."/>
        </authorList>
    </citation>
    <scope>NUCLEOTIDE SEQUENCE [LARGE SCALE GENOMIC DNA]</scope>
    <source>
        <strain evidence="2 3">DONG20-135</strain>
    </source>
</reference>
<feature type="transmembrane region" description="Helical" evidence="1">
    <location>
        <begin position="51"/>
        <end position="69"/>
    </location>
</feature>